<reference evidence="1 2" key="1">
    <citation type="journal article" date="2014" name="PLoS Genet.">
        <title>Phylogenetically driven sequencing of extremely halophilic archaea reveals strategies for static and dynamic osmo-response.</title>
        <authorList>
            <person name="Becker E.A."/>
            <person name="Seitzer P.M."/>
            <person name="Tritt A."/>
            <person name="Larsen D."/>
            <person name="Krusor M."/>
            <person name="Yao A.I."/>
            <person name="Wu D."/>
            <person name="Madern D."/>
            <person name="Eisen J.A."/>
            <person name="Darling A.E."/>
            <person name="Facciotti M.T."/>
        </authorList>
    </citation>
    <scope>NUCLEOTIDE SEQUENCE [LARGE SCALE GENOMIC DNA]</scope>
    <source>
        <strain evidence="1 2">DSM 13077</strain>
    </source>
</reference>
<gene>
    <name evidence="1" type="ORF">C480_05926</name>
</gene>
<dbReference type="Proteomes" id="UP000011591">
    <property type="component" value="Unassembled WGS sequence"/>
</dbReference>
<comment type="caution">
    <text evidence="1">The sequence shown here is derived from an EMBL/GenBank/DDBJ whole genome shotgun (WGS) entry which is preliminary data.</text>
</comment>
<organism evidence="1 2">
    <name type="scientific">Natrialba aegyptia DSM 13077</name>
    <dbReference type="NCBI Taxonomy" id="1227491"/>
    <lineage>
        <taxon>Archaea</taxon>
        <taxon>Methanobacteriati</taxon>
        <taxon>Methanobacteriota</taxon>
        <taxon>Stenosarchaea group</taxon>
        <taxon>Halobacteria</taxon>
        <taxon>Halobacteriales</taxon>
        <taxon>Natrialbaceae</taxon>
        <taxon>Natrialba</taxon>
    </lineage>
</organism>
<sequence>MHGVGLGGVVFVVLERFVDALFVDEHLVANVEGVLARGIRVGDTYVDHRVFFSLGSRERYDSDATGRNPNSIE</sequence>
<accession>M0BD68</accession>
<dbReference type="AlphaFoldDB" id="M0BD68"/>
<evidence type="ECO:0000313" key="1">
    <source>
        <dbReference type="EMBL" id="ELZ07569.1"/>
    </source>
</evidence>
<protein>
    <submittedName>
        <fullName evidence="1">Uncharacterized protein</fullName>
    </submittedName>
</protein>
<evidence type="ECO:0000313" key="2">
    <source>
        <dbReference type="Proteomes" id="UP000011591"/>
    </source>
</evidence>
<keyword evidence="2" id="KW-1185">Reference proteome</keyword>
<dbReference type="EMBL" id="AOIP01000015">
    <property type="protein sequence ID" value="ELZ07569.1"/>
    <property type="molecule type" value="Genomic_DNA"/>
</dbReference>
<proteinExistence type="predicted"/>
<name>M0BD68_9EURY</name>